<evidence type="ECO:0000313" key="3">
    <source>
        <dbReference type="Proteomes" id="UP001358586"/>
    </source>
</evidence>
<dbReference type="PANTHER" id="PTHR46033:SF8">
    <property type="entry name" value="PROTEIN MAINTENANCE OF MERISTEMS-LIKE"/>
    <property type="match status" value="1"/>
</dbReference>
<name>A0ABR0QUT9_GOSAR</name>
<dbReference type="InterPro" id="IPR019557">
    <property type="entry name" value="AminoTfrase-like_pln_mobile"/>
</dbReference>
<gene>
    <name evidence="2" type="ORF">PVK06_005044</name>
</gene>
<protein>
    <recommendedName>
        <fullName evidence="1">Aminotransferase-like plant mobile domain-containing protein</fullName>
    </recommendedName>
</protein>
<dbReference type="PANTHER" id="PTHR46033">
    <property type="entry name" value="PROTEIN MAIN-LIKE 2"/>
    <property type="match status" value="1"/>
</dbReference>
<comment type="caution">
    <text evidence="2">The sequence shown here is derived from an EMBL/GenBank/DDBJ whole genome shotgun (WGS) entry which is preliminary data.</text>
</comment>
<evidence type="ECO:0000313" key="2">
    <source>
        <dbReference type="EMBL" id="KAK5842663.1"/>
    </source>
</evidence>
<organism evidence="2 3">
    <name type="scientific">Gossypium arboreum</name>
    <name type="common">Tree cotton</name>
    <name type="synonym">Gossypium nanking</name>
    <dbReference type="NCBI Taxonomy" id="29729"/>
    <lineage>
        <taxon>Eukaryota</taxon>
        <taxon>Viridiplantae</taxon>
        <taxon>Streptophyta</taxon>
        <taxon>Embryophyta</taxon>
        <taxon>Tracheophyta</taxon>
        <taxon>Spermatophyta</taxon>
        <taxon>Magnoliopsida</taxon>
        <taxon>eudicotyledons</taxon>
        <taxon>Gunneridae</taxon>
        <taxon>Pentapetalae</taxon>
        <taxon>rosids</taxon>
        <taxon>malvids</taxon>
        <taxon>Malvales</taxon>
        <taxon>Malvaceae</taxon>
        <taxon>Malvoideae</taxon>
        <taxon>Gossypium</taxon>
    </lineage>
</organism>
<sequence length="148" mass="17046">MFDLWYELISALVKQWLPETQNFHLSWREYTITLKDVALQLGLPIDRCVITDISTISDSTAFCYNLLGVSLGDDESKFTGLRFSWLKDNFEHLSINATKQEVMCFTRAHIMHIMHIIGGVLMPDVKNKNVHLMYSPLLTGLHNVHSYS</sequence>
<evidence type="ECO:0000259" key="1">
    <source>
        <dbReference type="Pfam" id="PF10536"/>
    </source>
</evidence>
<reference evidence="2 3" key="1">
    <citation type="submission" date="2023-03" db="EMBL/GenBank/DDBJ databases">
        <title>WGS of Gossypium arboreum.</title>
        <authorList>
            <person name="Yu D."/>
        </authorList>
    </citation>
    <scope>NUCLEOTIDE SEQUENCE [LARGE SCALE GENOMIC DNA]</scope>
    <source>
        <tissue evidence="2">Leaf</tissue>
    </source>
</reference>
<keyword evidence="3" id="KW-1185">Reference proteome</keyword>
<accession>A0ABR0QUT9</accession>
<dbReference type="EMBL" id="JARKNE010000002">
    <property type="protein sequence ID" value="KAK5842663.1"/>
    <property type="molecule type" value="Genomic_DNA"/>
</dbReference>
<dbReference type="Proteomes" id="UP001358586">
    <property type="component" value="Chromosome 2"/>
</dbReference>
<dbReference type="Pfam" id="PF10536">
    <property type="entry name" value="PMD"/>
    <property type="match status" value="1"/>
</dbReference>
<proteinExistence type="predicted"/>
<dbReference type="InterPro" id="IPR044824">
    <property type="entry name" value="MAIN-like"/>
</dbReference>
<feature type="domain" description="Aminotransferase-like plant mobile" evidence="1">
    <location>
        <begin position="7"/>
        <end position="147"/>
    </location>
</feature>